<sequence>MLAVGAVALPSSVTAQDAATTPTDRATIVVTGRSKAEKERVSAAVRAMAQQRDRNEPVGRFAAPICFATAGLPQDLLASIADRVIADAQLAGLQLAGDGCRPNLLLIFVNDGRADMDWLRTKHSDWFWRMDLADIHRIVEEPGPVHVFTASEIVSRDGERMSVDPQTDVPQLNVSISSNIVLPVRRDIQASIMLIDRVAVPGRTAIQIADYAALRTLAMIRPQPVQGIDTIMSLFNPTSASPPAEMTAFDRGYLKALYAGAGNERATLKLDRIASTIVAERAAEVGPDRP</sequence>
<accession>A0ABT9ENF5</accession>
<proteinExistence type="predicted"/>
<name>A0ABT9ENF5_9SPHN</name>
<keyword evidence="2" id="KW-1185">Reference proteome</keyword>
<dbReference type="Proteomes" id="UP001230685">
    <property type="component" value="Unassembled WGS sequence"/>
</dbReference>
<comment type="caution">
    <text evidence="1">The sequence shown here is derived from an EMBL/GenBank/DDBJ whole genome shotgun (WGS) entry which is preliminary data.</text>
</comment>
<protein>
    <recommendedName>
        <fullName evidence="3">DUF2066 domain-containing protein</fullName>
    </recommendedName>
</protein>
<evidence type="ECO:0000313" key="1">
    <source>
        <dbReference type="EMBL" id="MDP1028485.1"/>
    </source>
</evidence>
<evidence type="ECO:0008006" key="3">
    <source>
        <dbReference type="Google" id="ProtNLM"/>
    </source>
</evidence>
<reference evidence="1 2" key="1">
    <citation type="submission" date="2023-07" db="EMBL/GenBank/DDBJ databases">
        <authorList>
            <person name="Kim M.K."/>
        </authorList>
    </citation>
    <scope>NUCLEOTIDE SEQUENCE [LARGE SCALE GENOMIC DNA]</scope>
    <source>
        <strain evidence="1 2">KR1UV-12</strain>
    </source>
</reference>
<dbReference type="RefSeq" id="WP_305174216.1">
    <property type="nucleotide sequence ID" value="NZ_JAUUDS010000010.1"/>
</dbReference>
<dbReference type="EMBL" id="JAUUDS010000010">
    <property type="protein sequence ID" value="MDP1028485.1"/>
    <property type="molecule type" value="Genomic_DNA"/>
</dbReference>
<evidence type="ECO:0000313" key="2">
    <source>
        <dbReference type="Proteomes" id="UP001230685"/>
    </source>
</evidence>
<organism evidence="1 2">
    <name type="scientific">Sphingomonas aurea</name>
    <dbReference type="NCBI Taxonomy" id="3063994"/>
    <lineage>
        <taxon>Bacteria</taxon>
        <taxon>Pseudomonadati</taxon>
        <taxon>Pseudomonadota</taxon>
        <taxon>Alphaproteobacteria</taxon>
        <taxon>Sphingomonadales</taxon>
        <taxon>Sphingomonadaceae</taxon>
        <taxon>Sphingomonas</taxon>
    </lineage>
</organism>
<gene>
    <name evidence="1" type="ORF">Q5H91_14780</name>
</gene>